<organism evidence="1 2">
    <name type="scientific">Rhizobium oryzihabitans</name>
    <dbReference type="NCBI Taxonomy" id="2267833"/>
    <lineage>
        <taxon>Bacteria</taxon>
        <taxon>Pseudomonadati</taxon>
        <taxon>Pseudomonadota</taxon>
        <taxon>Alphaproteobacteria</taxon>
        <taxon>Hyphomicrobiales</taxon>
        <taxon>Rhizobiaceae</taxon>
        <taxon>Rhizobium/Agrobacterium group</taxon>
        <taxon>Rhizobium</taxon>
    </lineage>
</organism>
<name>A0A7L5BG48_9HYPH</name>
<dbReference type="EMBL" id="CP048632">
    <property type="protein sequence ID" value="QIB37796.1"/>
    <property type="molecule type" value="Genomic_DNA"/>
</dbReference>
<dbReference type="RefSeq" id="WP_139009043.1">
    <property type="nucleotide sequence ID" value="NZ_CP048632.1"/>
</dbReference>
<evidence type="ECO:0000313" key="1">
    <source>
        <dbReference type="EMBL" id="QIB37796.1"/>
    </source>
</evidence>
<reference evidence="1 2" key="1">
    <citation type="submission" date="2020-02" db="EMBL/GenBank/DDBJ databases">
        <title>Plant-Promoting Endophytic Bacterium Rhizobium oryzihabitans sp. nov., Isolated from the Root of Rice.</title>
        <authorList>
            <person name="zhao J."/>
            <person name="Zhang G."/>
        </authorList>
    </citation>
    <scope>NUCLEOTIDE SEQUENCE [LARGE SCALE GENOMIC DNA]</scope>
    <source>
        <strain evidence="1 2">M15</strain>
    </source>
</reference>
<sequence>MKNSILIQVGNPPSKSAQTADLIAFVHRKFSATEAREVALLYFSLVLSDAETPYAARFFAR</sequence>
<keyword evidence="2" id="KW-1185">Reference proteome</keyword>
<dbReference type="Proteomes" id="UP000464865">
    <property type="component" value="Chromosome M15-11"/>
</dbReference>
<protein>
    <submittedName>
        <fullName evidence="1">Uncharacterized protein</fullName>
    </submittedName>
</protein>
<dbReference type="KEGG" id="roy:G3A56_07165"/>
<gene>
    <name evidence="1" type="ORF">G3A56_07165</name>
</gene>
<dbReference type="AlphaFoldDB" id="A0A7L5BG48"/>
<evidence type="ECO:0000313" key="2">
    <source>
        <dbReference type="Proteomes" id="UP000464865"/>
    </source>
</evidence>
<accession>A0A7L5BG48</accession>
<proteinExistence type="predicted"/>